<evidence type="ECO:0000256" key="3">
    <source>
        <dbReference type="SAM" id="MobiDB-lite"/>
    </source>
</evidence>
<keyword evidence="1" id="KW-0479">Metal-binding</keyword>
<proteinExistence type="predicted"/>
<name>A0ABD3FTZ6_9STRA</name>
<evidence type="ECO:0000313" key="7">
    <source>
        <dbReference type="EMBL" id="KAL3669457.1"/>
    </source>
</evidence>
<dbReference type="Proteomes" id="UP001632037">
    <property type="component" value="Unassembled WGS sequence"/>
</dbReference>
<accession>A0ABD3FTZ6</accession>
<dbReference type="PANTHER" id="PTHR11474">
    <property type="entry name" value="TYROSINASE FAMILY MEMBER"/>
    <property type="match status" value="1"/>
</dbReference>
<evidence type="ECO:0000259" key="5">
    <source>
        <dbReference type="PROSITE" id="PS00497"/>
    </source>
</evidence>
<keyword evidence="2" id="KW-0186">Copper</keyword>
<dbReference type="PROSITE" id="PS00498">
    <property type="entry name" value="TYROSINASE_2"/>
    <property type="match status" value="1"/>
</dbReference>
<evidence type="ECO:0000313" key="8">
    <source>
        <dbReference type="Proteomes" id="UP001632037"/>
    </source>
</evidence>
<keyword evidence="8" id="KW-1185">Reference proteome</keyword>
<feature type="region of interest" description="Disordered" evidence="3">
    <location>
        <begin position="538"/>
        <end position="639"/>
    </location>
</feature>
<dbReference type="EMBL" id="JBIMZQ010000009">
    <property type="protein sequence ID" value="KAL3669457.1"/>
    <property type="molecule type" value="Genomic_DNA"/>
</dbReference>
<evidence type="ECO:0000256" key="1">
    <source>
        <dbReference type="ARBA" id="ARBA00022723"/>
    </source>
</evidence>
<dbReference type="PANTHER" id="PTHR11474:SF126">
    <property type="entry name" value="TYROSINASE-LIKE PROTEIN TYR-1-RELATED"/>
    <property type="match status" value="1"/>
</dbReference>
<evidence type="ECO:0000259" key="6">
    <source>
        <dbReference type="PROSITE" id="PS00498"/>
    </source>
</evidence>
<dbReference type="GO" id="GO:0046872">
    <property type="term" value="F:metal ion binding"/>
    <property type="evidence" value="ECO:0007669"/>
    <property type="project" value="UniProtKB-KW"/>
</dbReference>
<feature type="compositionally biased region" description="Low complexity" evidence="3">
    <location>
        <begin position="541"/>
        <end position="561"/>
    </location>
</feature>
<feature type="chain" id="PRO_5044868752" description="Tyrosinase copper-binding domain-containing protein" evidence="4">
    <location>
        <begin position="24"/>
        <end position="639"/>
    </location>
</feature>
<keyword evidence="4" id="KW-0732">Signal</keyword>
<reference evidence="7 8" key="1">
    <citation type="submission" date="2024-09" db="EMBL/GenBank/DDBJ databases">
        <title>Genome sequencing and assembly of Phytophthora oleae, isolate VK10A, causative agent of rot of olive drupes.</title>
        <authorList>
            <person name="Conti Taguali S."/>
            <person name="Riolo M."/>
            <person name="La Spada F."/>
            <person name="Cacciola S.O."/>
            <person name="Dionisio G."/>
        </authorList>
    </citation>
    <scope>NUCLEOTIDE SEQUENCE [LARGE SCALE GENOMIC DNA]</scope>
    <source>
        <strain evidence="7 8">VK10A</strain>
    </source>
</reference>
<comment type="caution">
    <text evidence="7">The sequence shown here is derived from an EMBL/GenBank/DDBJ whole genome shotgun (WGS) entry which is preliminary data.</text>
</comment>
<dbReference type="Gene3D" id="1.10.1280.10">
    <property type="entry name" value="Di-copper center containing domain from catechol oxidase"/>
    <property type="match status" value="1"/>
</dbReference>
<organism evidence="7 8">
    <name type="scientific">Phytophthora oleae</name>
    <dbReference type="NCBI Taxonomy" id="2107226"/>
    <lineage>
        <taxon>Eukaryota</taxon>
        <taxon>Sar</taxon>
        <taxon>Stramenopiles</taxon>
        <taxon>Oomycota</taxon>
        <taxon>Peronosporomycetes</taxon>
        <taxon>Peronosporales</taxon>
        <taxon>Peronosporaceae</taxon>
        <taxon>Phytophthora</taxon>
    </lineage>
</organism>
<feature type="compositionally biased region" description="Acidic residues" evidence="3">
    <location>
        <begin position="577"/>
        <end position="612"/>
    </location>
</feature>
<dbReference type="InterPro" id="IPR050316">
    <property type="entry name" value="Tyrosinase/Hemocyanin"/>
</dbReference>
<dbReference type="SUPFAM" id="SSF48056">
    <property type="entry name" value="Di-copper centre-containing domain"/>
    <property type="match status" value="1"/>
</dbReference>
<sequence>MKLIWIVLAGLLALIARVSNVEAQTCGSRLRKDWDMMTATEKTTYRNALRAAMDSGAYIKFVEMHTEMMSEREAHRQCMFTYWHRLLLVAFENMLRGQGAAYACVTVPYFNWIVASARVTSGACNSMGNCMAITRELGGWTTGVQRTLAINGVSNSGRCVTSSPLDRFCQLSSTTGGACARCVPRSDWSTVRVPSTTGYASVRAQVFNAQNIGQMSPNVEGGCHNNVHANFGSTMGTFASPADPIFWSHHAMVDLLHVVFHKCRVGTQRLTFQQKASNPVAWTSCTRRDSSTAFRPTDVVTMRTGERGINPIPGSSDPRIGQYFTGVPNQFAGLMDTRDLGSSSYGYYISGQVATMYTQCDASPTSRKLYETNATQPAMCGVAEDDGHETGEYDYSSENNFPETDYTGQDDGHQDVVIVDGSGNPIDENTPTDAYVTEDAEKKVYDWYDETLSALGGDSKENMDDLERQACMFENVCLGGTKDYSPEFKAIWKVKEPRCKTIVDAILNGTETIQYESWREDMEKAFGCPEPSNSYTTPVYSDSWSSSGSDSWSSSESGSGSLTYSDDSNDTIHFYDTEEPSDDILQPDDTLEPTDDTEEPTDDTEEPTDDTEEPHVDPVDEFDTDSPVDTVEPPIDTLS</sequence>
<feature type="domain" description="Tyrosinase copper-binding" evidence="6">
    <location>
        <begin position="243"/>
        <end position="254"/>
    </location>
</feature>
<dbReference type="InterPro" id="IPR002227">
    <property type="entry name" value="Tyrosinase_Cu-bd"/>
</dbReference>
<dbReference type="PRINTS" id="PR00092">
    <property type="entry name" value="TYROSINASE"/>
</dbReference>
<protein>
    <recommendedName>
        <fullName evidence="5 6">Tyrosinase copper-binding domain-containing protein</fullName>
    </recommendedName>
</protein>
<dbReference type="AlphaFoldDB" id="A0ABD3FTZ6"/>
<evidence type="ECO:0000256" key="2">
    <source>
        <dbReference type="ARBA" id="ARBA00023008"/>
    </source>
</evidence>
<feature type="domain" description="Tyrosinase copper-binding" evidence="5">
    <location>
        <begin position="75"/>
        <end position="92"/>
    </location>
</feature>
<feature type="signal peptide" evidence="4">
    <location>
        <begin position="1"/>
        <end position="23"/>
    </location>
</feature>
<dbReference type="InterPro" id="IPR008922">
    <property type="entry name" value="Di-copper_centre_dom_sf"/>
</dbReference>
<evidence type="ECO:0000256" key="4">
    <source>
        <dbReference type="SAM" id="SignalP"/>
    </source>
</evidence>
<dbReference type="PROSITE" id="PS00497">
    <property type="entry name" value="TYROSINASE_1"/>
    <property type="match status" value="1"/>
</dbReference>
<dbReference type="Pfam" id="PF00264">
    <property type="entry name" value="Tyrosinase"/>
    <property type="match status" value="1"/>
</dbReference>
<gene>
    <name evidence="7" type="ORF">V7S43_005850</name>
</gene>